<feature type="domain" description="BON" evidence="1">
    <location>
        <begin position="1"/>
        <end position="45"/>
    </location>
</feature>
<evidence type="ECO:0000259" key="1">
    <source>
        <dbReference type="PROSITE" id="PS50914"/>
    </source>
</evidence>
<dbReference type="EMBL" id="BMVW01000014">
    <property type="protein sequence ID" value="GGZ30245.1"/>
    <property type="molecule type" value="Genomic_DNA"/>
</dbReference>
<protein>
    <recommendedName>
        <fullName evidence="1">BON domain-containing protein</fullName>
    </recommendedName>
</protein>
<dbReference type="InterPro" id="IPR007055">
    <property type="entry name" value="BON_dom"/>
</dbReference>
<sequence>MTVSVTEGVVALGGAFHVRAPVPSLARAARAVEGVADIRIEPARP</sequence>
<accession>A0A918Q467</accession>
<comment type="caution">
    <text evidence="2">The sequence shown here is derived from an EMBL/GenBank/DDBJ whole genome shotgun (WGS) entry which is preliminary data.</text>
</comment>
<dbReference type="Proteomes" id="UP000622166">
    <property type="component" value="Unassembled WGS sequence"/>
</dbReference>
<gene>
    <name evidence="2" type="ORF">GCM10010365_58440</name>
</gene>
<reference evidence="2" key="1">
    <citation type="journal article" date="2014" name="Int. J. Syst. Evol. Microbiol.">
        <title>Complete genome sequence of Corynebacterium casei LMG S-19264T (=DSM 44701T), isolated from a smear-ripened cheese.</title>
        <authorList>
            <consortium name="US DOE Joint Genome Institute (JGI-PGF)"/>
            <person name="Walter F."/>
            <person name="Albersmeier A."/>
            <person name="Kalinowski J."/>
            <person name="Ruckert C."/>
        </authorList>
    </citation>
    <scope>NUCLEOTIDE SEQUENCE</scope>
    <source>
        <strain evidence="2">JCM 4815</strain>
    </source>
</reference>
<proteinExistence type="predicted"/>
<evidence type="ECO:0000313" key="2">
    <source>
        <dbReference type="EMBL" id="GGZ30245.1"/>
    </source>
</evidence>
<evidence type="ECO:0000313" key="3">
    <source>
        <dbReference type="Proteomes" id="UP000622166"/>
    </source>
</evidence>
<dbReference type="PROSITE" id="PS50914">
    <property type="entry name" value="BON"/>
    <property type="match status" value="1"/>
</dbReference>
<reference evidence="2" key="2">
    <citation type="submission" date="2020-09" db="EMBL/GenBank/DDBJ databases">
        <authorList>
            <person name="Sun Q."/>
            <person name="Ohkuma M."/>
        </authorList>
    </citation>
    <scope>NUCLEOTIDE SEQUENCE</scope>
    <source>
        <strain evidence="2">JCM 4815</strain>
    </source>
</reference>
<organism evidence="2 3">
    <name type="scientific">Streptomyces poonensis</name>
    <dbReference type="NCBI Taxonomy" id="68255"/>
    <lineage>
        <taxon>Bacteria</taxon>
        <taxon>Bacillati</taxon>
        <taxon>Actinomycetota</taxon>
        <taxon>Actinomycetes</taxon>
        <taxon>Kitasatosporales</taxon>
        <taxon>Streptomycetaceae</taxon>
        <taxon>Streptomyces</taxon>
    </lineage>
</organism>
<keyword evidence="3" id="KW-1185">Reference proteome</keyword>
<name>A0A918Q467_9ACTN</name>
<dbReference type="AlphaFoldDB" id="A0A918Q467"/>